<gene>
    <name evidence="4" type="primary">wzg</name>
    <name evidence="4" type="ORF">SG0102_14750</name>
</gene>
<dbReference type="Gene3D" id="3.40.630.190">
    <property type="entry name" value="LCP protein"/>
    <property type="match status" value="1"/>
</dbReference>
<keyword evidence="5" id="KW-1185">Reference proteome</keyword>
<evidence type="ECO:0000256" key="2">
    <source>
        <dbReference type="SAM" id="Phobius"/>
    </source>
</evidence>
<protein>
    <submittedName>
        <fullName evidence="4">LytR family transcriptional regulator</fullName>
    </submittedName>
</protein>
<dbReference type="InParanoid" id="A0A3G9JKL7"/>
<dbReference type="Gene3D" id="3.40.190.10">
    <property type="entry name" value="Periplasmic binding protein-like II"/>
    <property type="match status" value="1"/>
</dbReference>
<dbReference type="KEGG" id="ebm:SG0102_14750"/>
<dbReference type="Proteomes" id="UP000268059">
    <property type="component" value="Chromosome"/>
</dbReference>
<feature type="transmembrane region" description="Helical" evidence="2">
    <location>
        <begin position="7"/>
        <end position="24"/>
    </location>
</feature>
<dbReference type="InterPro" id="IPR050922">
    <property type="entry name" value="LytR/CpsA/Psr_CW_biosynth"/>
</dbReference>
<reference evidence="4 5" key="1">
    <citation type="submission" date="2018-11" db="EMBL/GenBank/DDBJ databases">
        <title>Novel Erysipelotrichaceae bacterium isolated from small intestine of a swine.</title>
        <authorList>
            <person name="Kim J.S."/>
            <person name="Choe H."/>
            <person name="Lee Y.R."/>
            <person name="Kim K.M."/>
            <person name="Park D.S."/>
        </authorList>
    </citation>
    <scope>NUCLEOTIDE SEQUENCE [LARGE SCALE GENOMIC DNA]</scope>
    <source>
        <strain evidence="4 5">SG0102</strain>
    </source>
</reference>
<feature type="transmembrane region" description="Helical" evidence="2">
    <location>
        <begin position="78"/>
        <end position="99"/>
    </location>
</feature>
<evidence type="ECO:0000259" key="3">
    <source>
        <dbReference type="Pfam" id="PF03816"/>
    </source>
</evidence>
<dbReference type="RefSeq" id="WP_125119395.1">
    <property type="nucleotide sequence ID" value="NZ_AP019309.1"/>
</dbReference>
<evidence type="ECO:0000256" key="1">
    <source>
        <dbReference type="ARBA" id="ARBA00006068"/>
    </source>
</evidence>
<proteinExistence type="inferred from homology"/>
<dbReference type="NCBIfam" id="TIGR00350">
    <property type="entry name" value="lytR_cpsA_psr"/>
    <property type="match status" value="1"/>
</dbReference>
<sequence>MFNRRIFSLIQIIASIAFLITMITSGLFPVKYIIIFIIIFVVLVILFDKMMKPKKVLVAAPRHARGYKKVKKNGKRQLVGRVLTLLVSIFLFVGCFYVHTGSSTIATLTSSDNTITTRYNLYTLKSKGYNSVSDLENKTIANAGSFDSTDFNTASKALQKKISYQAKAFTSYQQMENALYNGEVDAILMNGYYETMMKKYHANFVNDVSAVWYTEMKETASSTAAAKDFSKDTFTIYLSGVDSRGGVTKTSRSDSNILVTINPKTKQILMTSIPRDYYVNFAMAQGAKDKLTHAALFGTINSMRTIEKFMGIKIDFYCRVNFEALVKIVDALDGIKVYSDKAFTPWTNHSVRIKKGWQTMDGKTALAFARERKTYTEGDRHRAANQQAVMKAIIKKMESPKILTNFSQLMSAISGLFQTDISTAQLRQLVNYQLDNNVDWTFSQSVLKGTSQKQLGGLLMPNTAIYYMTPDAKSILENATYITDMQAGKKITVSSDSSLASETDET</sequence>
<organism evidence="4 5">
    <name type="scientific">Intestinibaculum porci</name>
    <dbReference type="NCBI Taxonomy" id="2487118"/>
    <lineage>
        <taxon>Bacteria</taxon>
        <taxon>Bacillati</taxon>
        <taxon>Bacillota</taxon>
        <taxon>Erysipelotrichia</taxon>
        <taxon>Erysipelotrichales</taxon>
        <taxon>Erysipelotrichaceae</taxon>
        <taxon>Intestinibaculum</taxon>
    </lineage>
</organism>
<keyword evidence="2" id="KW-0812">Transmembrane</keyword>
<feature type="domain" description="Cell envelope-related transcriptional attenuator" evidence="3">
    <location>
        <begin position="252"/>
        <end position="398"/>
    </location>
</feature>
<dbReference type="InterPro" id="IPR004474">
    <property type="entry name" value="LytR_CpsA_psr"/>
</dbReference>
<dbReference type="EMBL" id="AP019309">
    <property type="protein sequence ID" value="BBH26541.1"/>
    <property type="molecule type" value="Genomic_DNA"/>
</dbReference>
<accession>A0A3G9JKL7</accession>
<dbReference type="SUPFAM" id="SSF53850">
    <property type="entry name" value="Periplasmic binding protein-like II"/>
    <property type="match status" value="1"/>
</dbReference>
<keyword evidence="2" id="KW-0472">Membrane</keyword>
<dbReference type="Pfam" id="PF03816">
    <property type="entry name" value="LytR_cpsA_psr"/>
    <property type="match status" value="1"/>
</dbReference>
<evidence type="ECO:0000313" key="4">
    <source>
        <dbReference type="EMBL" id="BBH26541.1"/>
    </source>
</evidence>
<evidence type="ECO:0000313" key="5">
    <source>
        <dbReference type="Proteomes" id="UP000268059"/>
    </source>
</evidence>
<keyword evidence="2" id="KW-1133">Transmembrane helix</keyword>
<dbReference type="AlphaFoldDB" id="A0A3G9JKL7"/>
<comment type="similarity">
    <text evidence="1">Belongs to the LytR/CpsA/Psr (LCP) family.</text>
</comment>
<dbReference type="OrthoDB" id="27330at2"/>
<name>A0A3G9JKL7_9FIRM</name>
<dbReference type="FunCoup" id="A0A3G9JKL7">
    <property type="interactions" value="111"/>
</dbReference>
<dbReference type="PANTHER" id="PTHR33392">
    <property type="entry name" value="POLYISOPRENYL-TEICHOIC ACID--PEPTIDOGLYCAN TEICHOIC ACID TRANSFERASE TAGU"/>
    <property type="match status" value="1"/>
</dbReference>
<feature type="transmembrane region" description="Helical" evidence="2">
    <location>
        <begin position="30"/>
        <end position="47"/>
    </location>
</feature>
<dbReference type="PANTHER" id="PTHR33392:SF6">
    <property type="entry name" value="POLYISOPRENYL-TEICHOIC ACID--PEPTIDOGLYCAN TEICHOIC ACID TRANSFERASE TAGU"/>
    <property type="match status" value="1"/>
</dbReference>